<dbReference type="EMBL" id="OZ034820">
    <property type="protein sequence ID" value="CAL1402122.1"/>
    <property type="molecule type" value="Genomic_DNA"/>
</dbReference>
<protein>
    <recommendedName>
        <fullName evidence="3">Aminotransferase-like plant mobile domain-containing protein</fullName>
    </recommendedName>
</protein>
<organism evidence="1 2">
    <name type="scientific">Linum trigynum</name>
    <dbReference type="NCBI Taxonomy" id="586398"/>
    <lineage>
        <taxon>Eukaryota</taxon>
        <taxon>Viridiplantae</taxon>
        <taxon>Streptophyta</taxon>
        <taxon>Embryophyta</taxon>
        <taxon>Tracheophyta</taxon>
        <taxon>Spermatophyta</taxon>
        <taxon>Magnoliopsida</taxon>
        <taxon>eudicotyledons</taxon>
        <taxon>Gunneridae</taxon>
        <taxon>Pentapetalae</taxon>
        <taxon>rosids</taxon>
        <taxon>fabids</taxon>
        <taxon>Malpighiales</taxon>
        <taxon>Linaceae</taxon>
        <taxon>Linum</taxon>
    </lineage>
</organism>
<keyword evidence="2" id="KW-1185">Reference proteome</keyword>
<evidence type="ECO:0000313" key="2">
    <source>
        <dbReference type="Proteomes" id="UP001497516"/>
    </source>
</evidence>
<accession>A0AAV2FVQ8</accession>
<sequence>MDTYTISAIFTGECTNLDEVVLCHLYRGMYTIVNLIKEATDEGGILSVGPLWLLQLWLHAYFPATHGPLPALQTAVQDTTMLTYGHCLAKATLRKGDFINYFTFFYEVREIPSFTPFAERTFGSASFKLIFYEPPPRGDPAATYHEFLEELKRYLTDRDLFFTPTGSEVLNIRLTTLILQLENSASFKHGLCYLPRP</sequence>
<dbReference type="Proteomes" id="UP001497516">
    <property type="component" value="Chromosome 7"/>
</dbReference>
<reference evidence="1 2" key="1">
    <citation type="submission" date="2024-04" db="EMBL/GenBank/DDBJ databases">
        <authorList>
            <person name="Fracassetti M."/>
        </authorList>
    </citation>
    <scope>NUCLEOTIDE SEQUENCE [LARGE SCALE GENOMIC DNA]</scope>
</reference>
<evidence type="ECO:0000313" key="1">
    <source>
        <dbReference type="EMBL" id="CAL1402122.1"/>
    </source>
</evidence>
<gene>
    <name evidence="1" type="ORF">LTRI10_LOCUS42147</name>
</gene>
<evidence type="ECO:0008006" key="3">
    <source>
        <dbReference type="Google" id="ProtNLM"/>
    </source>
</evidence>
<name>A0AAV2FVQ8_9ROSI</name>
<proteinExistence type="predicted"/>
<dbReference type="AlphaFoldDB" id="A0AAV2FVQ8"/>